<dbReference type="GO" id="GO:0006310">
    <property type="term" value="P:DNA recombination"/>
    <property type="evidence" value="ECO:0007669"/>
    <property type="project" value="UniProtKB-KW"/>
</dbReference>
<dbReference type="InterPro" id="IPR010998">
    <property type="entry name" value="Integrase_recombinase_N"/>
</dbReference>
<dbReference type="PANTHER" id="PTHR30629">
    <property type="entry name" value="PROPHAGE INTEGRASE"/>
    <property type="match status" value="1"/>
</dbReference>
<dbReference type="InterPro" id="IPR050808">
    <property type="entry name" value="Phage_Integrase"/>
</dbReference>
<dbReference type="Gene3D" id="1.10.443.10">
    <property type="entry name" value="Intergrase catalytic core"/>
    <property type="match status" value="1"/>
</dbReference>
<feature type="domain" description="Core-binding (CB)" evidence="6">
    <location>
        <begin position="80"/>
        <end position="161"/>
    </location>
</feature>
<reference evidence="7 8" key="1">
    <citation type="submission" date="2016-10" db="EMBL/GenBank/DDBJ databases">
        <authorList>
            <person name="Varghese N."/>
            <person name="Submissions S."/>
        </authorList>
    </citation>
    <scope>NUCLEOTIDE SEQUENCE [LARGE SCALE GENOMIC DNA]</scope>
    <source>
        <strain evidence="7 8">FF3</strain>
    </source>
</reference>
<dbReference type="PANTHER" id="PTHR30629:SF2">
    <property type="entry name" value="PROPHAGE INTEGRASE INTS-RELATED"/>
    <property type="match status" value="1"/>
</dbReference>
<dbReference type="EMBL" id="FNYY01000026">
    <property type="protein sequence ID" value="SEK08190.1"/>
    <property type="molecule type" value="Genomic_DNA"/>
</dbReference>
<dbReference type="InterPro" id="IPR038488">
    <property type="entry name" value="Integrase_DNA-bd_sf"/>
</dbReference>
<evidence type="ECO:0000256" key="4">
    <source>
        <dbReference type="ARBA" id="ARBA00023172"/>
    </source>
</evidence>
<keyword evidence="2" id="KW-0229">DNA integration</keyword>
<dbReference type="GO" id="GO:0003677">
    <property type="term" value="F:DNA binding"/>
    <property type="evidence" value="ECO:0007669"/>
    <property type="project" value="UniProtKB-UniRule"/>
</dbReference>
<comment type="similarity">
    <text evidence="1">Belongs to the 'phage' integrase family.</text>
</comment>
<dbReference type="Gene3D" id="1.10.150.130">
    <property type="match status" value="1"/>
</dbReference>
<comment type="caution">
    <text evidence="7">The sequence shown here is derived from an EMBL/GenBank/DDBJ whole genome shotgun (WGS) entry which is preliminary data.</text>
</comment>
<dbReference type="GO" id="GO:0015074">
    <property type="term" value="P:DNA integration"/>
    <property type="evidence" value="ECO:0007669"/>
    <property type="project" value="UniProtKB-KW"/>
</dbReference>
<name>A0A975WEM7_9RHOB</name>
<evidence type="ECO:0000259" key="6">
    <source>
        <dbReference type="PROSITE" id="PS51900"/>
    </source>
</evidence>
<protein>
    <submittedName>
        <fullName evidence="7">Phage integrase family protein</fullName>
    </submittedName>
</protein>
<dbReference type="InterPro" id="IPR044068">
    <property type="entry name" value="CB"/>
</dbReference>
<gene>
    <name evidence="7" type="ORF">SAMN04487940_12616</name>
</gene>
<dbReference type="Pfam" id="PF13356">
    <property type="entry name" value="Arm-DNA-bind_3"/>
    <property type="match status" value="1"/>
</dbReference>
<evidence type="ECO:0000313" key="7">
    <source>
        <dbReference type="EMBL" id="SEK08190.1"/>
    </source>
</evidence>
<dbReference type="CDD" id="cd00801">
    <property type="entry name" value="INT_P4_C"/>
    <property type="match status" value="1"/>
</dbReference>
<dbReference type="InterPro" id="IPR053876">
    <property type="entry name" value="Phage_int_M"/>
</dbReference>
<dbReference type="PROSITE" id="PS51900">
    <property type="entry name" value="CB"/>
    <property type="match status" value="1"/>
</dbReference>
<dbReference type="SUPFAM" id="SSF56349">
    <property type="entry name" value="DNA breaking-rejoining enzymes"/>
    <property type="match status" value="1"/>
</dbReference>
<keyword evidence="8" id="KW-1185">Reference proteome</keyword>
<dbReference type="Pfam" id="PF22022">
    <property type="entry name" value="Phage_int_M"/>
    <property type="match status" value="1"/>
</dbReference>
<evidence type="ECO:0000256" key="3">
    <source>
        <dbReference type="ARBA" id="ARBA00023125"/>
    </source>
</evidence>
<evidence type="ECO:0000256" key="2">
    <source>
        <dbReference type="ARBA" id="ARBA00022908"/>
    </source>
</evidence>
<dbReference type="InterPro" id="IPR002104">
    <property type="entry name" value="Integrase_catalytic"/>
</dbReference>
<evidence type="ECO:0000256" key="5">
    <source>
        <dbReference type="PROSITE-ProRule" id="PRU01248"/>
    </source>
</evidence>
<evidence type="ECO:0000256" key="1">
    <source>
        <dbReference type="ARBA" id="ARBA00008857"/>
    </source>
</evidence>
<dbReference type="InterPro" id="IPR013762">
    <property type="entry name" value="Integrase-like_cat_sf"/>
</dbReference>
<dbReference type="Pfam" id="PF00589">
    <property type="entry name" value="Phage_integrase"/>
    <property type="match status" value="1"/>
</dbReference>
<proteinExistence type="inferred from homology"/>
<dbReference type="AlphaFoldDB" id="A0A975WEM7"/>
<dbReference type="Gene3D" id="3.30.160.390">
    <property type="entry name" value="Integrase, DNA-binding domain"/>
    <property type="match status" value="1"/>
</dbReference>
<evidence type="ECO:0000313" key="8">
    <source>
        <dbReference type="Proteomes" id="UP000182932"/>
    </source>
</evidence>
<keyword evidence="4" id="KW-0233">DNA recombination</keyword>
<dbReference type="InterPro" id="IPR025166">
    <property type="entry name" value="Integrase_DNA_bind_dom"/>
</dbReference>
<dbReference type="Proteomes" id="UP000182932">
    <property type="component" value="Unassembled WGS sequence"/>
</dbReference>
<accession>A0A975WEM7</accession>
<dbReference type="InterPro" id="IPR011010">
    <property type="entry name" value="DNA_brk_join_enz"/>
</dbReference>
<sequence>MYGDGEGLYLRVGPTGAKSWILRTRIKGRITAGGNPLRWEGGLGSVSHVSLAEARDTARELRKIARTGGDPGAEKNKETLTFEQAARRVYQSLLPTWRNAKHAQTWIGTLENYAFPEFGRTQIQDVTTADVHAVLAPIWTAKHETAKRLRQRISSVFDWAKGAGHYTGENPVNGLKKALPLVRHKPRNMPALPWQEIPEFMEALKSRSSVSALALRFVVLTASRSGEVRGAIWGEFEDATWTVPGERMKRGELHRVPLSAAALEVLTSVRGLDPAIVFPSPSKSTGGTARALSDAAFKSLMQKAGYEYVTVHGMRSAFRDWASESVHADREVAEAALSHAVGDRVERAYARSDLFERRKTLMDAWGRYCIGQAGKIVRLAR</sequence>
<keyword evidence="3 5" id="KW-0238">DNA-binding</keyword>
<organism evidence="7 8">
    <name type="scientific">Marinovum algicola</name>
    <dbReference type="NCBI Taxonomy" id="42444"/>
    <lineage>
        <taxon>Bacteria</taxon>
        <taxon>Pseudomonadati</taxon>
        <taxon>Pseudomonadota</taxon>
        <taxon>Alphaproteobacteria</taxon>
        <taxon>Rhodobacterales</taxon>
        <taxon>Roseobacteraceae</taxon>
        <taxon>Marinovum</taxon>
    </lineage>
</organism>